<sequence length="423" mass="46512">MALLPQNAPKTAAETAAENTPLILSDRVQEALAITKRGVDELLIESDFVRKLQRSEQTGKPLRIKLGLDPTAPDLHLGHTVVLNKMRQLQDLGHNVIFLIGDFTSMIGDPSGRNITRPPLTREQIEENAKTYFAQASLVLDPARTEIRYNSEWSDKLGARGMIELSAKYTVARILEREDFTKRYKAGTPISVHELLYPLMQGYDSVALESDLELGGTDQKFNLLVGRELQKDYGQEPQCILTMPLLEGLDGVEKMSKSKGNYIGITEPANTMFAKVMSISDVMMWRYYELLSFQSLATIAGFKAQVAEGQNPRDIKVALAQEIVARFHSRQAADDALADFNNRAKGGIPDDIPELALTGAPLGIGQLLKQANLCPSTSEALRMVEQGGVRIDGGVVSDKALKVDSGTFVVQVGKRKFARVTLA</sequence>
<keyword evidence="3 9" id="KW-0547">Nucleotide-binding</keyword>
<dbReference type="InterPro" id="IPR024088">
    <property type="entry name" value="Tyr-tRNA-ligase_bac-type"/>
</dbReference>
<evidence type="ECO:0000256" key="10">
    <source>
        <dbReference type="PROSITE-ProRule" id="PRU00182"/>
    </source>
</evidence>
<evidence type="ECO:0000313" key="13">
    <source>
        <dbReference type="Proteomes" id="UP001596045"/>
    </source>
</evidence>
<dbReference type="Gene3D" id="3.10.290.10">
    <property type="entry name" value="RNA-binding S4 domain"/>
    <property type="match status" value="1"/>
</dbReference>
<evidence type="ECO:0000256" key="5">
    <source>
        <dbReference type="ARBA" id="ARBA00022884"/>
    </source>
</evidence>
<dbReference type="InterPro" id="IPR001412">
    <property type="entry name" value="aa-tRNA-synth_I_CS"/>
</dbReference>
<dbReference type="PROSITE" id="PS50889">
    <property type="entry name" value="S4"/>
    <property type="match status" value="1"/>
</dbReference>
<keyword evidence="13" id="KW-1185">Reference proteome</keyword>
<dbReference type="CDD" id="cd00165">
    <property type="entry name" value="S4"/>
    <property type="match status" value="1"/>
</dbReference>
<dbReference type="CDD" id="cd00805">
    <property type="entry name" value="TyrRS_core"/>
    <property type="match status" value="1"/>
</dbReference>
<evidence type="ECO:0000256" key="9">
    <source>
        <dbReference type="HAMAP-Rule" id="MF_02007"/>
    </source>
</evidence>
<dbReference type="PROSITE" id="PS00178">
    <property type="entry name" value="AA_TRNA_LIGASE_I"/>
    <property type="match status" value="1"/>
</dbReference>
<keyword evidence="6 9" id="KW-0648">Protein biosynthesis</keyword>
<evidence type="ECO:0000256" key="1">
    <source>
        <dbReference type="ARBA" id="ARBA00022490"/>
    </source>
</evidence>
<name>A0ABW0MHS2_9BURK</name>
<dbReference type="InterPro" id="IPR002942">
    <property type="entry name" value="S4_RNA-bd"/>
</dbReference>
<evidence type="ECO:0000256" key="3">
    <source>
        <dbReference type="ARBA" id="ARBA00022741"/>
    </source>
</evidence>
<dbReference type="SMART" id="SM00363">
    <property type="entry name" value="S4"/>
    <property type="match status" value="1"/>
</dbReference>
<dbReference type="HAMAP" id="MF_02007">
    <property type="entry name" value="Tyr_tRNA_synth_type2"/>
    <property type="match status" value="1"/>
</dbReference>
<gene>
    <name evidence="9 12" type="primary">tyrS</name>
    <name evidence="12" type="ORF">ACFPM8_21310</name>
</gene>
<reference evidence="13" key="1">
    <citation type="journal article" date="2019" name="Int. J. Syst. Evol. Microbiol.">
        <title>The Global Catalogue of Microorganisms (GCM) 10K type strain sequencing project: providing services to taxonomists for standard genome sequencing and annotation.</title>
        <authorList>
            <consortium name="The Broad Institute Genomics Platform"/>
            <consortium name="The Broad Institute Genome Sequencing Center for Infectious Disease"/>
            <person name="Wu L."/>
            <person name="Ma J."/>
        </authorList>
    </citation>
    <scope>NUCLEOTIDE SEQUENCE [LARGE SCALE GENOMIC DNA]</scope>
    <source>
        <strain evidence="13">JCM 17066</strain>
    </source>
</reference>
<accession>A0ABW0MHS2</accession>
<proteinExistence type="inferred from homology"/>
<organism evidence="12 13">
    <name type="scientific">Paraherbaspirillum soli</name>
    <dbReference type="NCBI Taxonomy" id="631222"/>
    <lineage>
        <taxon>Bacteria</taxon>
        <taxon>Pseudomonadati</taxon>
        <taxon>Pseudomonadota</taxon>
        <taxon>Betaproteobacteria</taxon>
        <taxon>Burkholderiales</taxon>
        <taxon>Oxalobacteraceae</taxon>
        <taxon>Paraherbaspirillum</taxon>
    </lineage>
</organism>
<dbReference type="Proteomes" id="UP001596045">
    <property type="component" value="Unassembled WGS sequence"/>
</dbReference>
<dbReference type="PANTHER" id="PTHR11766">
    <property type="entry name" value="TYROSYL-TRNA SYNTHETASE"/>
    <property type="match status" value="1"/>
</dbReference>
<evidence type="ECO:0000256" key="7">
    <source>
        <dbReference type="ARBA" id="ARBA00023146"/>
    </source>
</evidence>
<dbReference type="Pfam" id="PF00579">
    <property type="entry name" value="tRNA-synt_1b"/>
    <property type="match status" value="1"/>
</dbReference>
<feature type="binding site" evidence="9">
    <location>
        <position position="257"/>
    </location>
    <ligand>
        <name>ATP</name>
        <dbReference type="ChEBI" id="CHEBI:30616"/>
    </ligand>
</feature>
<dbReference type="InterPro" id="IPR002307">
    <property type="entry name" value="Tyr-tRNA-ligase"/>
</dbReference>
<keyword evidence="2 9" id="KW-0436">Ligase</keyword>
<protein>
    <recommendedName>
        <fullName evidence="9">Tyrosine--tRNA ligase</fullName>
        <ecNumber evidence="9">6.1.1.1</ecNumber>
    </recommendedName>
    <alternativeName>
        <fullName evidence="9">Tyrosyl-tRNA synthetase</fullName>
        <shortName evidence="9">TyrRS</shortName>
    </alternativeName>
</protein>
<evidence type="ECO:0000313" key="12">
    <source>
        <dbReference type="EMBL" id="MFC5476512.1"/>
    </source>
</evidence>
<keyword evidence="5 10" id="KW-0694">RNA-binding</keyword>
<dbReference type="SUPFAM" id="SSF55174">
    <property type="entry name" value="Alpha-L RNA-binding motif"/>
    <property type="match status" value="1"/>
</dbReference>
<feature type="short sequence motif" description="'KMSKS' region" evidence="9">
    <location>
        <begin position="254"/>
        <end position="258"/>
    </location>
</feature>
<comment type="subunit">
    <text evidence="9">Homodimer.</text>
</comment>
<keyword evidence="7 9" id="KW-0030">Aminoacyl-tRNA synthetase</keyword>
<dbReference type="SUPFAM" id="SSF52374">
    <property type="entry name" value="Nucleotidylyl transferase"/>
    <property type="match status" value="1"/>
</dbReference>
<dbReference type="EC" id="6.1.1.1" evidence="9"/>
<feature type="short sequence motif" description="'HIGH' region" evidence="9">
    <location>
        <begin position="70"/>
        <end position="79"/>
    </location>
</feature>
<dbReference type="PRINTS" id="PR01040">
    <property type="entry name" value="TRNASYNTHTYR"/>
</dbReference>
<dbReference type="Gene3D" id="3.40.50.620">
    <property type="entry name" value="HUPs"/>
    <property type="match status" value="1"/>
</dbReference>
<comment type="caution">
    <text evidence="12">The sequence shown here is derived from an EMBL/GenBank/DDBJ whole genome shotgun (WGS) entry which is preliminary data.</text>
</comment>
<keyword evidence="4 9" id="KW-0067">ATP-binding</keyword>
<evidence type="ECO:0000256" key="4">
    <source>
        <dbReference type="ARBA" id="ARBA00022840"/>
    </source>
</evidence>
<dbReference type="Gene3D" id="1.10.240.10">
    <property type="entry name" value="Tyrosyl-Transfer RNA Synthetase"/>
    <property type="match status" value="1"/>
</dbReference>
<comment type="catalytic activity">
    <reaction evidence="8 9">
        <text>tRNA(Tyr) + L-tyrosine + ATP = L-tyrosyl-tRNA(Tyr) + AMP + diphosphate + H(+)</text>
        <dbReference type="Rhea" id="RHEA:10220"/>
        <dbReference type="Rhea" id="RHEA-COMP:9706"/>
        <dbReference type="Rhea" id="RHEA-COMP:9707"/>
        <dbReference type="ChEBI" id="CHEBI:15378"/>
        <dbReference type="ChEBI" id="CHEBI:30616"/>
        <dbReference type="ChEBI" id="CHEBI:33019"/>
        <dbReference type="ChEBI" id="CHEBI:58315"/>
        <dbReference type="ChEBI" id="CHEBI:78442"/>
        <dbReference type="ChEBI" id="CHEBI:78536"/>
        <dbReference type="ChEBI" id="CHEBI:456215"/>
        <dbReference type="EC" id="6.1.1.1"/>
    </reaction>
</comment>
<dbReference type="EMBL" id="JBHSMT010000031">
    <property type="protein sequence ID" value="MFC5476512.1"/>
    <property type="molecule type" value="Genomic_DNA"/>
</dbReference>
<dbReference type="NCBIfam" id="TIGR00234">
    <property type="entry name" value="tyrS"/>
    <property type="match status" value="1"/>
</dbReference>
<dbReference type="PANTHER" id="PTHR11766:SF1">
    <property type="entry name" value="TYROSINE--TRNA LIGASE"/>
    <property type="match status" value="1"/>
</dbReference>
<dbReference type="InterPro" id="IPR014729">
    <property type="entry name" value="Rossmann-like_a/b/a_fold"/>
</dbReference>
<evidence type="ECO:0000256" key="8">
    <source>
        <dbReference type="ARBA" id="ARBA00048248"/>
    </source>
</evidence>
<feature type="domain" description="RNA-binding S4" evidence="11">
    <location>
        <begin position="362"/>
        <end position="423"/>
    </location>
</feature>
<evidence type="ECO:0000259" key="11">
    <source>
        <dbReference type="SMART" id="SM00363"/>
    </source>
</evidence>
<dbReference type="InterPro" id="IPR036986">
    <property type="entry name" value="S4_RNA-bd_sf"/>
</dbReference>
<dbReference type="GO" id="GO:0004831">
    <property type="term" value="F:tyrosine-tRNA ligase activity"/>
    <property type="evidence" value="ECO:0007669"/>
    <property type="project" value="UniProtKB-EC"/>
</dbReference>
<comment type="function">
    <text evidence="9">Catalyzes the attachment of tyrosine to tRNA(Tyr) in a two-step reaction: tyrosine is first activated by ATP to form Tyr-AMP and then transferred to the acceptor end of tRNA(Tyr).</text>
</comment>
<comment type="subcellular location">
    <subcellularLocation>
        <location evidence="9">Cytoplasm</location>
    </subcellularLocation>
</comment>
<dbReference type="InterPro" id="IPR024108">
    <property type="entry name" value="Tyr-tRNA-ligase_bac_2"/>
</dbReference>
<keyword evidence="1 9" id="KW-0963">Cytoplasm</keyword>
<comment type="similarity">
    <text evidence="9">Belongs to the class-I aminoacyl-tRNA synthetase family. TyrS type 2 subfamily.</text>
</comment>
<evidence type="ECO:0000256" key="6">
    <source>
        <dbReference type="ARBA" id="ARBA00022917"/>
    </source>
</evidence>
<evidence type="ECO:0000256" key="2">
    <source>
        <dbReference type="ARBA" id="ARBA00022598"/>
    </source>
</evidence>
<dbReference type="InterPro" id="IPR002305">
    <property type="entry name" value="aa-tRNA-synth_Ic"/>
</dbReference>
<dbReference type="RefSeq" id="WP_379000777.1">
    <property type="nucleotide sequence ID" value="NZ_JBHSMT010000031.1"/>
</dbReference>
<dbReference type="Pfam" id="PF01479">
    <property type="entry name" value="S4"/>
    <property type="match status" value="1"/>
</dbReference>